<dbReference type="Gene3D" id="2.170.270.10">
    <property type="entry name" value="SET domain"/>
    <property type="match status" value="1"/>
</dbReference>
<dbReference type="PANTHER" id="PTHR47332:SF4">
    <property type="entry name" value="SET DOMAIN-CONTAINING PROTEIN 5"/>
    <property type="match status" value="1"/>
</dbReference>
<dbReference type="AlphaFoldDB" id="A0A6A6Q8C6"/>
<gene>
    <name evidence="2" type="ORF">BU16DRAFT_587044</name>
</gene>
<feature type="domain" description="SET" evidence="1">
    <location>
        <begin position="5"/>
        <end position="177"/>
    </location>
</feature>
<dbReference type="CDD" id="cd20071">
    <property type="entry name" value="SET_SMYD"/>
    <property type="match status" value="1"/>
</dbReference>
<accession>A0A6A6Q8C6</accession>
<proteinExistence type="predicted"/>
<dbReference type="PANTHER" id="PTHR47332">
    <property type="entry name" value="SET DOMAIN-CONTAINING PROTEIN 5"/>
    <property type="match status" value="1"/>
</dbReference>
<keyword evidence="3" id="KW-1185">Reference proteome</keyword>
<dbReference type="InterPro" id="IPR053185">
    <property type="entry name" value="SET_domain_protein"/>
</dbReference>
<dbReference type="InterPro" id="IPR001214">
    <property type="entry name" value="SET_dom"/>
</dbReference>
<protein>
    <recommendedName>
        <fullName evidence="1">SET domain-containing protein</fullName>
    </recommendedName>
</protein>
<dbReference type="OrthoDB" id="265717at2759"/>
<evidence type="ECO:0000313" key="2">
    <source>
        <dbReference type="EMBL" id="KAF2488254.1"/>
    </source>
</evidence>
<dbReference type="EMBL" id="MU004204">
    <property type="protein sequence ID" value="KAF2488254.1"/>
    <property type="molecule type" value="Genomic_DNA"/>
</dbReference>
<evidence type="ECO:0000259" key="1">
    <source>
        <dbReference type="PROSITE" id="PS50280"/>
    </source>
</evidence>
<reference evidence="2" key="1">
    <citation type="journal article" date="2020" name="Stud. Mycol.">
        <title>101 Dothideomycetes genomes: a test case for predicting lifestyles and emergence of pathogens.</title>
        <authorList>
            <person name="Haridas S."/>
            <person name="Albert R."/>
            <person name="Binder M."/>
            <person name="Bloem J."/>
            <person name="Labutti K."/>
            <person name="Salamov A."/>
            <person name="Andreopoulos B."/>
            <person name="Baker S."/>
            <person name="Barry K."/>
            <person name="Bills G."/>
            <person name="Bluhm B."/>
            <person name="Cannon C."/>
            <person name="Castanera R."/>
            <person name="Culley D."/>
            <person name="Daum C."/>
            <person name="Ezra D."/>
            <person name="Gonzalez J."/>
            <person name="Henrissat B."/>
            <person name="Kuo A."/>
            <person name="Liang C."/>
            <person name="Lipzen A."/>
            <person name="Lutzoni F."/>
            <person name="Magnuson J."/>
            <person name="Mondo S."/>
            <person name="Nolan M."/>
            <person name="Ohm R."/>
            <person name="Pangilinan J."/>
            <person name="Park H.-J."/>
            <person name="Ramirez L."/>
            <person name="Alfaro M."/>
            <person name="Sun H."/>
            <person name="Tritt A."/>
            <person name="Yoshinaga Y."/>
            <person name="Zwiers L.-H."/>
            <person name="Turgeon B."/>
            <person name="Goodwin S."/>
            <person name="Spatafora J."/>
            <person name="Crous P."/>
            <person name="Grigoriev I."/>
        </authorList>
    </citation>
    <scope>NUCLEOTIDE SEQUENCE</scope>
    <source>
        <strain evidence="2">CBS 269.34</strain>
    </source>
</reference>
<sequence>MANVQPPRLYNIGPAASIPGQQCMVANRLGASIDIGEAIISEAPLVHMRVGVLIRNFDFNTWMKRPTTRPKIQRKFDGLTPAQQIAFLGLHPTGPGATVQQKFFANAFSEESRYTLGENPTPLQRNVTSLLVFEEISMINHSCLPNAVFAWDSERGLATVHATQQIPHGQEILIEYDCDMTFLPAATRTPLILQELNFQCVCPLCTAAINTADSDNRRTQLQVLDTAIDTAWRHYRAGTWQTNVTDLEQKQFVPMVNEYYNLLEAERIMDIRLVDALVKAATISQNVFRHKEKAIELLLKAIYWCVTAYGDTGYFLDRHDLQLGRILRDVDMTT</sequence>
<dbReference type="PROSITE" id="PS50280">
    <property type="entry name" value="SET"/>
    <property type="match status" value="1"/>
</dbReference>
<dbReference type="Proteomes" id="UP000799750">
    <property type="component" value="Unassembled WGS sequence"/>
</dbReference>
<organism evidence="2 3">
    <name type="scientific">Lophium mytilinum</name>
    <dbReference type="NCBI Taxonomy" id="390894"/>
    <lineage>
        <taxon>Eukaryota</taxon>
        <taxon>Fungi</taxon>
        <taxon>Dikarya</taxon>
        <taxon>Ascomycota</taxon>
        <taxon>Pezizomycotina</taxon>
        <taxon>Dothideomycetes</taxon>
        <taxon>Pleosporomycetidae</taxon>
        <taxon>Mytilinidiales</taxon>
        <taxon>Mytilinidiaceae</taxon>
        <taxon>Lophium</taxon>
    </lineage>
</organism>
<dbReference type="SUPFAM" id="SSF82199">
    <property type="entry name" value="SET domain"/>
    <property type="match status" value="1"/>
</dbReference>
<dbReference type="InterPro" id="IPR046341">
    <property type="entry name" value="SET_dom_sf"/>
</dbReference>
<name>A0A6A6Q8C6_9PEZI</name>
<evidence type="ECO:0000313" key="3">
    <source>
        <dbReference type="Proteomes" id="UP000799750"/>
    </source>
</evidence>
<dbReference type="Pfam" id="PF00856">
    <property type="entry name" value="SET"/>
    <property type="match status" value="1"/>
</dbReference>